<dbReference type="PRINTS" id="PR01652">
    <property type="entry name" value="SHAPEPROTEIN"/>
</dbReference>
<reference evidence="7 8" key="1">
    <citation type="submission" date="2020-02" db="EMBL/GenBank/DDBJ databases">
        <title>Genomic and physiological characterization of two novel Nitrospinaceae genera.</title>
        <authorList>
            <person name="Mueller A.J."/>
            <person name="Jung M.-Y."/>
            <person name="Strachan C.R."/>
            <person name="Herbold C.W."/>
            <person name="Kirkegaard R.H."/>
            <person name="Daims H."/>
        </authorList>
    </citation>
    <scope>NUCLEOTIDE SEQUENCE [LARGE SCALE GENOMIC DNA]</scope>
    <source>
        <strain evidence="7">EB</strain>
    </source>
</reference>
<dbReference type="GO" id="GO:0008360">
    <property type="term" value="P:regulation of cell shape"/>
    <property type="evidence" value="ECO:0007669"/>
    <property type="project" value="UniProtKB-UniRule"/>
</dbReference>
<dbReference type="PANTHER" id="PTHR42749">
    <property type="entry name" value="CELL SHAPE-DETERMINING PROTEIN MREB"/>
    <property type="match status" value="1"/>
</dbReference>
<feature type="binding site" evidence="6">
    <location>
        <begin position="170"/>
        <end position="172"/>
    </location>
    <ligand>
        <name>ATP</name>
        <dbReference type="ChEBI" id="CHEBI:30616"/>
    </ligand>
</feature>
<evidence type="ECO:0000256" key="3">
    <source>
        <dbReference type="ARBA" id="ARBA00022840"/>
    </source>
</evidence>
<proteinExistence type="inferred from homology"/>
<dbReference type="InterPro" id="IPR004753">
    <property type="entry name" value="MreB"/>
</dbReference>
<comment type="subcellular location">
    <subcellularLocation>
        <location evidence="6">Cytoplasm</location>
    </subcellularLocation>
    <text evidence="6">Membrane-associated.</text>
</comment>
<dbReference type="NCBIfam" id="NF010539">
    <property type="entry name" value="PRK13927.1"/>
    <property type="match status" value="1"/>
</dbReference>
<evidence type="ECO:0000313" key="8">
    <source>
        <dbReference type="Proteomes" id="UP000594688"/>
    </source>
</evidence>
<accession>A0A7T0BTV5</accession>
<feature type="binding site" evidence="6">
    <location>
        <begin position="218"/>
        <end position="221"/>
    </location>
    <ligand>
        <name>ATP</name>
        <dbReference type="ChEBI" id="CHEBI:30616"/>
    </ligand>
</feature>
<protein>
    <recommendedName>
        <fullName evidence="6">Cell shape-determining protein MreB</fullName>
    </recommendedName>
</protein>
<name>A0A7T0BTV5_9BACT</name>
<dbReference type="PANTHER" id="PTHR42749:SF1">
    <property type="entry name" value="CELL SHAPE-DETERMINING PROTEIN MREB"/>
    <property type="match status" value="1"/>
</dbReference>
<evidence type="ECO:0000313" key="7">
    <source>
        <dbReference type="EMBL" id="QPJ60758.1"/>
    </source>
</evidence>
<comment type="similarity">
    <text evidence="5 6">Belongs to the FtsA/MreB family.</text>
</comment>
<dbReference type="GO" id="GO:0005737">
    <property type="term" value="C:cytoplasm"/>
    <property type="evidence" value="ECO:0007669"/>
    <property type="project" value="UniProtKB-SubCell"/>
</dbReference>
<feature type="binding site" evidence="6">
    <location>
        <begin position="23"/>
        <end position="25"/>
    </location>
    <ligand>
        <name>ATP</name>
        <dbReference type="ChEBI" id="CHEBI:30616"/>
    </ligand>
</feature>
<dbReference type="Gene3D" id="3.30.420.40">
    <property type="match status" value="2"/>
</dbReference>
<sequence length="347" mass="37733">MFGRLFKNFKNLFNSDVAMDLGTANTLVYVKNGGIVLDEPSVVAISTNGNGKGHVEAVGLEAKRMFGRTHAGLETIRPMKDGVIADFNMTNSMITTFINKVMSQYWFLRPRMVVGVPTCITQVEKKAVIDAAKLARVREVYLIEEPMAAAIGVGIPVHKAEGNLVIDIGGGTTDVAVTALSAIAYGESIRIAGDEMDEAIVRYIRLKHHMNIGIFEAERVKIEIGSAYPLEEEQTTEVKGMNIKTGVPTSIIVNDTEIREAMREPVASIVSVVMRALEKTPPELSSDIHSNGLYLTGGGALIRGLDKLIEERTGLRTYVPDQPLLSIVKGAGAVLDNFSEMRKVCIN</sequence>
<comment type="function">
    <text evidence="6">Forms membrane-associated dynamic filaments that are essential for cell shape determination. Acts by regulating cell wall synthesis and cell elongation, and thus cell shape. A feedback loop between cell geometry and MreB localization may maintain elongated cell shape by targeting cell wall growth to regions of negative cell wall curvature.</text>
</comment>
<keyword evidence="1 6" id="KW-0963">Cytoplasm</keyword>
<keyword evidence="2 6" id="KW-0547">Nucleotide-binding</keyword>
<dbReference type="InterPro" id="IPR043129">
    <property type="entry name" value="ATPase_NBD"/>
</dbReference>
<gene>
    <name evidence="6" type="primary">mreB</name>
    <name evidence="7" type="ORF">G3M70_02175</name>
</gene>
<dbReference type="EMBL" id="CP048685">
    <property type="protein sequence ID" value="QPJ60758.1"/>
    <property type="molecule type" value="Genomic_DNA"/>
</dbReference>
<keyword evidence="3 6" id="KW-0067">ATP-binding</keyword>
<dbReference type="Pfam" id="PF06723">
    <property type="entry name" value="MreB_Mbl"/>
    <property type="match status" value="1"/>
</dbReference>
<evidence type="ECO:0000256" key="5">
    <source>
        <dbReference type="ARBA" id="ARBA00023458"/>
    </source>
</evidence>
<dbReference type="InterPro" id="IPR056546">
    <property type="entry name" value="MreB_MamK-like"/>
</dbReference>
<feature type="binding site" evidence="6">
    <location>
        <begin position="298"/>
        <end position="301"/>
    </location>
    <ligand>
        <name>ATP</name>
        <dbReference type="ChEBI" id="CHEBI:30616"/>
    </ligand>
</feature>
<dbReference type="SUPFAM" id="SSF53067">
    <property type="entry name" value="Actin-like ATPase domain"/>
    <property type="match status" value="2"/>
</dbReference>
<dbReference type="KEGG" id="nli:G3M70_02175"/>
<dbReference type="GO" id="GO:0000902">
    <property type="term" value="P:cell morphogenesis"/>
    <property type="evidence" value="ECO:0007669"/>
    <property type="project" value="InterPro"/>
</dbReference>
<dbReference type="AlphaFoldDB" id="A0A7T0BTV5"/>
<dbReference type="GO" id="GO:0005524">
    <property type="term" value="F:ATP binding"/>
    <property type="evidence" value="ECO:0007669"/>
    <property type="project" value="UniProtKB-KW"/>
</dbReference>
<evidence type="ECO:0000256" key="4">
    <source>
        <dbReference type="ARBA" id="ARBA00022960"/>
    </source>
</evidence>
<comment type="subunit">
    <text evidence="6">Forms polymers.</text>
</comment>
<organism evidence="7 8">
    <name type="scientific">Candidatus Nitronauta litoralis</name>
    <dbReference type="NCBI Taxonomy" id="2705533"/>
    <lineage>
        <taxon>Bacteria</taxon>
        <taxon>Pseudomonadati</taxon>
        <taxon>Nitrospinota/Tectimicrobiota group</taxon>
        <taxon>Nitrospinota</taxon>
        <taxon>Nitrospinia</taxon>
        <taxon>Nitrospinales</taxon>
        <taxon>Nitrospinaceae</taxon>
        <taxon>Candidatus Nitronauta</taxon>
    </lineage>
</organism>
<dbReference type="Proteomes" id="UP000594688">
    <property type="component" value="Chromosome"/>
</dbReference>
<evidence type="ECO:0000256" key="2">
    <source>
        <dbReference type="ARBA" id="ARBA00022741"/>
    </source>
</evidence>
<dbReference type="CDD" id="cd10225">
    <property type="entry name" value="ASKHA_NBD_MreB-like"/>
    <property type="match status" value="1"/>
</dbReference>
<dbReference type="HAMAP" id="MF_02207">
    <property type="entry name" value="MreB"/>
    <property type="match status" value="1"/>
</dbReference>
<evidence type="ECO:0000256" key="1">
    <source>
        <dbReference type="ARBA" id="ARBA00022490"/>
    </source>
</evidence>
<keyword evidence="4 6" id="KW-0133">Cell shape</keyword>
<dbReference type="NCBIfam" id="TIGR00904">
    <property type="entry name" value="mreB"/>
    <property type="match status" value="1"/>
</dbReference>
<evidence type="ECO:0000256" key="6">
    <source>
        <dbReference type="HAMAP-Rule" id="MF_02207"/>
    </source>
</evidence>